<reference evidence="1 2" key="1">
    <citation type="submission" date="2012-08" db="EMBL/GenBank/DDBJ databases">
        <title>Oryza genome evolution.</title>
        <authorList>
            <person name="Wing R.A."/>
        </authorList>
    </citation>
    <scope>NUCLEOTIDE SEQUENCE</scope>
</reference>
<keyword evidence="2" id="KW-1185">Reference proteome</keyword>
<dbReference type="PANTHER" id="PTHR33085">
    <property type="entry name" value="OS12G0113100 PROTEIN-RELATED"/>
    <property type="match status" value="1"/>
</dbReference>
<dbReference type="PANTHER" id="PTHR33085:SF88">
    <property type="entry name" value="OS08G0165000 PROTEIN"/>
    <property type="match status" value="1"/>
</dbReference>
<dbReference type="Proteomes" id="UP000032180">
    <property type="component" value="Chromosome 4"/>
</dbReference>
<dbReference type="InterPro" id="IPR012871">
    <property type="entry name" value="DUF1668_ORYSA"/>
</dbReference>
<evidence type="ECO:0000313" key="1">
    <source>
        <dbReference type="EnsemblPlants" id="LPERR04G05680.1"/>
    </source>
</evidence>
<reference evidence="2" key="2">
    <citation type="submission" date="2013-12" db="EMBL/GenBank/DDBJ databases">
        <authorList>
            <person name="Yu Y."/>
            <person name="Lee S."/>
            <person name="de Baynast K."/>
            <person name="Wissotski M."/>
            <person name="Liu L."/>
            <person name="Talag J."/>
            <person name="Goicoechea J."/>
            <person name="Angelova A."/>
            <person name="Jetty R."/>
            <person name="Kudrna D."/>
            <person name="Golser W."/>
            <person name="Rivera L."/>
            <person name="Zhang J."/>
            <person name="Wing R."/>
        </authorList>
    </citation>
    <scope>NUCLEOTIDE SEQUENCE</scope>
</reference>
<accession>A0A0D9W3P0</accession>
<sequence length="156" mass="17862">MIWVSTDVGHTYSFDTARRGWSKQKGWALSFIGRADCRGGHSPCVADYKLWFVFNDAGHVCTFDLAANYSSPPPPRDTWLEEVKTPKEWKQVTSYLVHLGSGRFCVARIFCDIKKDTEKYGVFTSVEVEKAGGGLRMVKHRSECYRMDDILQQWVL</sequence>
<dbReference type="Pfam" id="PF07893">
    <property type="entry name" value="DUF1668"/>
    <property type="match status" value="1"/>
</dbReference>
<name>A0A0D9W3P0_9ORYZ</name>
<proteinExistence type="predicted"/>
<organism evidence="1 2">
    <name type="scientific">Leersia perrieri</name>
    <dbReference type="NCBI Taxonomy" id="77586"/>
    <lineage>
        <taxon>Eukaryota</taxon>
        <taxon>Viridiplantae</taxon>
        <taxon>Streptophyta</taxon>
        <taxon>Embryophyta</taxon>
        <taxon>Tracheophyta</taxon>
        <taxon>Spermatophyta</taxon>
        <taxon>Magnoliopsida</taxon>
        <taxon>Liliopsida</taxon>
        <taxon>Poales</taxon>
        <taxon>Poaceae</taxon>
        <taxon>BOP clade</taxon>
        <taxon>Oryzoideae</taxon>
        <taxon>Oryzeae</taxon>
        <taxon>Oryzinae</taxon>
        <taxon>Leersia</taxon>
    </lineage>
</organism>
<dbReference type="AlphaFoldDB" id="A0A0D9W3P0"/>
<protein>
    <recommendedName>
        <fullName evidence="3">F-box associated domain-containing protein</fullName>
    </recommendedName>
</protein>
<dbReference type="STRING" id="77586.A0A0D9W3P0"/>
<dbReference type="EnsemblPlants" id="LPERR04G05680.1">
    <property type="protein sequence ID" value="LPERR04G05680.1"/>
    <property type="gene ID" value="LPERR04G05680"/>
</dbReference>
<evidence type="ECO:0000313" key="2">
    <source>
        <dbReference type="Proteomes" id="UP000032180"/>
    </source>
</evidence>
<dbReference type="HOGENOM" id="CLU_018267_3_1_1"/>
<reference evidence="1" key="3">
    <citation type="submission" date="2015-04" db="UniProtKB">
        <authorList>
            <consortium name="EnsemblPlants"/>
        </authorList>
    </citation>
    <scope>IDENTIFICATION</scope>
</reference>
<dbReference type="Gramene" id="LPERR04G05680.1">
    <property type="protein sequence ID" value="LPERR04G05680.1"/>
    <property type="gene ID" value="LPERR04G05680"/>
</dbReference>
<evidence type="ECO:0008006" key="3">
    <source>
        <dbReference type="Google" id="ProtNLM"/>
    </source>
</evidence>